<accession>A0A1A8YJ91</accession>
<reference evidence="3" key="1">
    <citation type="submission" date="2016-05" db="EMBL/GenBank/DDBJ databases">
        <authorList>
            <person name="Naeem Raeece"/>
        </authorList>
    </citation>
    <scope>NUCLEOTIDE SEQUENCE [LARGE SCALE GENOMIC DNA]</scope>
</reference>
<evidence type="ECO:0000256" key="1">
    <source>
        <dbReference type="SAM" id="MobiDB-lite"/>
    </source>
</evidence>
<dbReference type="Proteomes" id="UP000078550">
    <property type="component" value="Unassembled WGS sequence"/>
</dbReference>
<name>A0A1A8YJ91_PLAOA</name>
<dbReference type="EMBL" id="FLRE01000020">
    <property type="protein sequence ID" value="SBT31597.1"/>
    <property type="molecule type" value="Genomic_DNA"/>
</dbReference>
<proteinExistence type="predicted"/>
<evidence type="ECO:0000313" key="2">
    <source>
        <dbReference type="EMBL" id="SBT31597.1"/>
    </source>
</evidence>
<dbReference type="AlphaFoldDB" id="A0A1A8YJ91"/>
<feature type="compositionally biased region" description="Gly residues" evidence="1">
    <location>
        <begin position="9"/>
        <end position="26"/>
    </location>
</feature>
<protein>
    <submittedName>
        <fullName evidence="2">Uncharacterized protein</fullName>
    </submittedName>
</protein>
<feature type="compositionally biased region" description="Basic residues" evidence="1">
    <location>
        <begin position="28"/>
        <end position="39"/>
    </location>
</feature>
<gene>
    <name evidence="2" type="ORF">POVWA2_005020</name>
</gene>
<feature type="region of interest" description="Disordered" evidence="1">
    <location>
        <begin position="8"/>
        <end position="66"/>
    </location>
</feature>
<evidence type="ECO:0000313" key="3">
    <source>
        <dbReference type="Proteomes" id="UP000078550"/>
    </source>
</evidence>
<sequence length="76" mass="7955">MRLQWCIYGDGGDGGGGGRSGSGSGSGAKKKKKKKKKGNIKNEGALLREGANIGKRQHGKNNNEASIVCQEKVRVA</sequence>
<organism evidence="2 3">
    <name type="scientific">Plasmodium ovale wallikeri</name>
    <dbReference type="NCBI Taxonomy" id="864142"/>
    <lineage>
        <taxon>Eukaryota</taxon>
        <taxon>Sar</taxon>
        <taxon>Alveolata</taxon>
        <taxon>Apicomplexa</taxon>
        <taxon>Aconoidasida</taxon>
        <taxon>Haemosporida</taxon>
        <taxon>Plasmodiidae</taxon>
        <taxon>Plasmodium</taxon>
        <taxon>Plasmodium (Plasmodium)</taxon>
    </lineage>
</organism>